<keyword evidence="5" id="KW-0938">Abscisic acid signaling pathway</keyword>
<dbReference type="PROSITE" id="PS50004">
    <property type="entry name" value="C2"/>
    <property type="match status" value="1"/>
</dbReference>
<dbReference type="PANTHER" id="PTHR45933:SF5">
    <property type="entry name" value="PROTEIN C2-DOMAIN ABA-RELATED 4"/>
    <property type="match status" value="1"/>
</dbReference>
<dbReference type="InterPro" id="IPR000008">
    <property type="entry name" value="C2_dom"/>
</dbReference>
<keyword evidence="6" id="KW-0479">Metal-binding</keyword>
<keyword evidence="10" id="KW-0539">Nucleus</keyword>
<accession>A0A1D1YYQ9</accession>
<dbReference type="InterPro" id="IPR035892">
    <property type="entry name" value="C2_domain_sf"/>
</dbReference>
<dbReference type="Gene3D" id="2.60.40.150">
    <property type="entry name" value="C2 domain"/>
    <property type="match status" value="1"/>
</dbReference>
<evidence type="ECO:0000256" key="1">
    <source>
        <dbReference type="ARBA" id="ARBA00004123"/>
    </source>
</evidence>
<dbReference type="AlphaFoldDB" id="A0A1D1YYQ9"/>
<evidence type="ECO:0000256" key="11">
    <source>
        <dbReference type="ARBA" id="ARBA00024037"/>
    </source>
</evidence>
<proteinExistence type="inferred from homology"/>
<dbReference type="EMBL" id="GDJX01008174">
    <property type="protein sequence ID" value="JAT59762.1"/>
    <property type="molecule type" value="Transcribed_RNA"/>
</dbReference>
<organism evidence="13">
    <name type="scientific">Anthurium amnicola</name>
    <dbReference type="NCBI Taxonomy" id="1678845"/>
    <lineage>
        <taxon>Eukaryota</taxon>
        <taxon>Viridiplantae</taxon>
        <taxon>Streptophyta</taxon>
        <taxon>Embryophyta</taxon>
        <taxon>Tracheophyta</taxon>
        <taxon>Spermatophyta</taxon>
        <taxon>Magnoliopsida</taxon>
        <taxon>Liliopsida</taxon>
        <taxon>Araceae</taxon>
        <taxon>Pothoideae</taxon>
        <taxon>Potheae</taxon>
        <taxon>Anthurium</taxon>
    </lineage>
</organism>
<keyword evidence="9" id="KW-0472">Membrane</keyword>
<keyword evidence="8" id="KW-0446">Lipid-binding</keyword>
<keyword evidence="4" id="KW-1003">Cell membrane</keyword>
<evidence type="ECO:0000256" key="10">
    <source>
        <dbReference type="ARBA" id="ARBA00023242"/>
    </source>
</evidence>
<dbReference type="GO" id="GO:0005886">
    <property type="term" value="C:plasma membrane"/>
    <property type="evidence" value="ECO:0007669"/>
    <property type="project" value="UniProtKB-SubCell"/>
</dbReference>
<dbReference type="GO" id="GO:0046872">
    <property type="term" value="F:metal ion binding"/>
    <property type="evidence" value="ECO:0007669"/>
    <property type="project" value="UniProtKB-KW"/>
</dbReference>
<evidence type="ECO:0000256" key="3">
    <source>
        <dbReference type="ARBA" id="ARBA00022468"/>
    </source>
</evidence>
<evidence type="ECO:0000256" key="8">
    <source>
        <dbReference type="ARBA" id="ARBA00023121"/>
    </source>
</evidence>
<dbReference type="GO" id="GO:0008289">
    <property type="term" value="F:lipid binding"/>
    <property type="evidence" value="ECO:0007669"/>
    <property type="project" value="UniProtKB-KW"/>
</dbReference>
<dbReference type="SUPFAM" id="SSF49562">
    <property type="entry name" value="C2 domain (Calcium/lipid-binding domain, CaLB)"/>
    <property type="match status" value="1"/>
</dbReference>
<evidence type="ECO:0000256" key="4">
    <source>
        <dbReference type="ARBA" id="ARBA00022475"/>
    </source>
</evidence>
<evidence type="ECO:0000256" key="6">
    <source>
        <dbReference type="ARBA" id="ARBA00022723"/>
    </source>
</evidence>
<keyword evidence="3" id="KW-0343">GTPase activation</keyword>
<dbReference type="GO" id="GO:0009738">
    <property type="term" value="P:abscisic acid-activated signaling pathway"/>
    <property type="evidence" value="ECO:0007669"/>
    <property type="project" value="UniProtKB-KW"/>
</dbReference>
<dbReference type="GO" id="GO:0005096">
    <property type="term" value="F:GTPase activator activity"/>
    <property type="evidence" value="ECO:0007669"/>
    <property type="project" value="UniProtKB-KW"/>
</dbReference>
<feature type="domain" description="C2" evidence="12">
    <location>
        <begin position="1"/>
        <end position="109"/>
    </location>
</feature>
<dbReference type="SMART" id="SM00239">
    <property type="entry name" value="C2"/>
    <property type="match status" value="1"/>
</dbReference>
<dbReference type="GO" id="GO:0005634">
    <property type="term" value="C:nucleus"/>
    <property type="evidence" value="ECO:0007669"/>
    <property type="project" value="UniProtKB-SubCell"/>
</dbReference>
<dbReference type="PANTHER" id="PTHR45933">
    <property type="entry name" value="PROTEIN C2-DOMAIN ABA-RELATED 4"/>
    <property type="match status" value="1"/>
</dbReference>
<evidence type="ECO:0000313" key="13">
    <source>
        <dbReference type="EMBL" id="JAT59762.1"/>
    </source>
</evidence>
<comment type="similarity">
    <text evidence="11">Belongs to the plant CAR protein family.</text>
</comment>
<evidence type="ECO:0000256" key="7">
    <source>
        <dbReference type="ARBA" id="ARBA00022837"/>
    </source>
</evidence>
<evidence type="ECO:0000256" key="5">
    <source>
        <dbReference type="ARBA" id="ARBA00022682"/>
    </source>
</evidence>
<comment type="subcellular location">
    <subcellularLocation>
        <location evidence="2">Cell membrane</location>
    </subcellularLocation>
    <subcellularLocation>
        <location evidence="1">Nucleus</location>
    </subcellularLocation>
</comment>
<name>A0A1D1YYQ9_9ARAE</name>
<evidence type="ECO:0000256" key="9">
    <source>
        <dbReference type="ARBA" id="ARBA00023136"/>
    </source>
</evidence>
<evidence type="ECO:0000259" key="12">
    <source>
        <dbReference type="PROSITE" id="PS50004"/>
    </source>
</evidence>
<dbReference type="Pfam" id="PF00168">
    <property type="entry name" value="C2"/>
    <property type="match status" value="1"/>
</dbReference>
<dbReference type="InterPro" id="IPR044562">
    <property type="entry name" value="CAR1-11"/>
</dbReference>
<evidence type="ECO:0000256" key="2">
    <source>
        <dbReference type="ARBA" id="ARBA00004236"/>
    </source>
</evidence>
<keyword evidence="7" id="KW-0106">Calcium</keyword>
<sequence length="171" mass="19386">MAETVNLEHMLGLLKVRVIRGVNLVRRDVRASDPYAMVMMGQQKLKTRVVRNNVNPEWDDELTLCVVDSTLPVKLLVYDKDTFGSDDPMGHAEFDIQTFLEVVKMRLEGVPNNTVVKKMTANRNNCLADESKIYICDGKVAQDLILRLKDVESGEVELQLQWVDVPNSRGL</sequence>
<reference evidence="13" key="1">
    <citation type="submission" date="2015-07" db="EMBL/GenBank/DDBJ databases">
        <title>Transcriptome Assembly of Anthurium amnicola.</title>
        <authorList>
            <person name="Suzuki J."/>
        </authorList>
    </citation>
    <scope>NUCLEOTIDE SEQUENCE</scope>
</reference>
<protein>
    <submittedName>
        <fullName evidence="13">Putative ADP-ribosylation factor GTPase-activating protein AGD11</fullName>
    </submittedName>
</protein>
<gene>
    <name evidence="13" type="primary">AGD11_8</name>
    <name evidence="13" type="ORF">g.73202</name>
</gene>